<reference evidence="3" key="1">
    <citation type="journal article" date="2019" name="Int. J. Syst. Evol. Microbiol.">
        <title>The Global Catalogue of Microorganisms (GCM) 10K type strain sequencing project: providing services to taxonomists for standard genome sequencing and annotation.</title>
        <authorList>
            <consortium name="The Broad Institute Genomics Platform"/>
            <consortium name="The Broad Institute Genome Sequencing Center for Infectious Disease"/>
            <person name="Wu L."/>
            <person name="Ma J."/>
        </authorList>
    </citation>
    <scope>NUCLEOTIDE SEQUENCE [LARGE SCALE GENOMIC DNA]</scope>
    <source>
        <strain evidence="3">JCM 17388</strain>
    </source>
</reference>
<feature type="compositionally biased region" description="Low complexity" evidence="1">
    <location>
        <begin position="183"/>
        <end position="194"/>
    </location>
</feature>
<dbReference type="EMBL" id="BAABAQ010000016">
    <property type="protein sequence ID" value="GAA4206976.1"/>
    <property type="molecule type" value="Genomic_DNA"/>
</dbReference>
<dbReference type="PANTHER" id="PTHR43135:SF3">
    <property type="entry name" value="ALPHA-D-RIBOSE 1-METHYLPHOSPHONATE 5-TRIPHOSPHATE DIPHOSPHATASE"/>
    <property type="match status" value="1"/>
</dbReference>
<sequence>MPAHPPLLLRSATVVDTRDGSLHPETDVLIPDGVIAAVGRGLAVPDGTTVVDAHGRYLVPGYNDMHAHPLGRGGDVAAALRLMLAHGITGYRQMSGDLGLLHARASGRLNLPRESPALLAMPGPLLTTLNTATAGQAAARSITPVGRLRPRTGRREATSCAPTRARPPASAAARSSQVHTRCAAPTASSAPPST</sequence>
<accession>A0ABP8BHF0</accession>
<dbReference type="PANTHER" id="PTHR43135">
    <property type="entry name" value="ALPHA-D-RIBOSE 1-METHYLPHOSPHONATE 5-TRIPHOSPHATE DIPHOSPHATASE"/>
    <property type="match status" value="1"/>
</dbReference>
<dbReference type="InterPro" id="IPR032466">
    <property type="entry name" value="Metal_Hydrolase"/>
</dbReference>
<dbReference type="InterPro" id="IPR051781">
    <property type="entry name" value="Metallo-dep_Hydrolase"/>
</dbReference>
<organism evidence="2 3">
    <name type="scientific">Streptosporangium oxazolinicum</name>
    <dbReference type="NCBI Taxonomy" id="909287"/>
    <lineage>
        <taxon>Bacteria</taxon>
        <taxon>Bacillati</taxon>
        <taxon>Actinomycetota</taxon>
        <taxon>Actinomycetes</taxon>
        <taxon>Streptosporangiales</taxon>
        <taxon>Streptosporangiaceae</taxon>
        <taxon>Streptosporangium</taxon>
    </lineage>
</organism>
<proteinExistence type="predicted"/>
<dbReference type="SUPFAM" id="SSF51556">
    <property type="entry name" value="Metallo-dependent hydrolases"/>
    <property type="match status" value="1"/>
</dbReference>
<name>A0ABP8BHF0_9ACTN</name>
<protein>
    <recommendedName>
        <fullName evidence="4">Amidohydrolase 3 domain-containing protein</fullName>
    </recommendedName>
</protein>
<evidence type="ECO:0000256" key="1">
    <source>
        <dbReference type="SAM" id="MobiDB-lite"/>
    </source>
</evidence>
<feature type="region of interest" description="Disordered" evidence="1">
    <location>
        <begin position="145"/>
        <end position="194"/>
    </location>
</feature>
<gene>
    <name evidence="2" type="ORF">GCM10022252_70000</name>
</gene>
<evidence type="ECO:0000313" key="2">
    <source>
        <dbReference type="EMBL" id="GAA4206976.1"/>
    </source>
</evidence>
<evidence type="ECO:0008006" key="4">
    <source>
        <dbReference type="Google" id="ProtNLM"/>
    </source>
</evidence>
<feature type="compositionally biased region" description="Low complexity" evidence="1">
    <location>
        <begin position="158"/>
        <end position="176"/>
    </location>
</feature>
<dbReference type="SUPFAM" id="SSF51338">
    <property type="entry name" value="Composite domain of metallo-dependent hydrolases"/>
    <property type="match status" value="1"/>
</dbReference>
<dbReference type="InterPro" id="IPR011059">
    <property type="entry name" value="Metal-dep_hydrolase_composite"/>
</dbReference>
<dbReference type="Proteomes" id="UP001501251">
    <property type="component" value="Unassembled WGS sequence"/>
</dbReference>
<dbReference type="Gene3D" id="2.30.40.10">
    <property type="entry name" value="Urease, subunit C, domain 1"/>
    <property type="match status" value="1"/>
</dbReference>
<keyword evidence="3" id="KW-1185">Reference proteome</keyword>
<evidence type="ECO:0000313" key="3">
    <source>
        <dbReference type="Proteomes" id="UP001501251"/>
    </source>
</evidence>
<comment type="caution">
    <text evidence="2">The sequence shown here is derived from an EMBL/GenBank/DDBJ whole genome shotgun (WGS) entry which is preliminary data.</text>
</comment>
<dbReference type="RefSeq" id="WP_344922524.1">
    <property type="nucleotide sequence ID" value="NZ_BAABAQ010000016.1"/>
</dbReference>